<comment type="caution">
    <text evidence="2">The sequence shown here is derived from an EMBL/GenBank/DDBJ whole genome shotgun (WGS) entry which is preliminary data.</text>
</comment>
<feature type="transmembrane region" description="Helical" evidence="1">
    <location>
        <begin position="6"/>
        <end position="32"/>
    </location>
</feature>
<dbReference type="Gene3D" id="1.20.1070.10">
    <property type="entry name" value="Rhodopsin 7-helix transmembrane proteins"/>
    <property type="match status" value="1"/>
</dbReference>
<feature type="transmembrane region" description="Helical" evidence="1">
    <location>
        <begin position="120"/>
        <end position="137"/>
    </location>
</feature>
<sequence>MGRRTFTLNCEFCLCTMFILSWTLNATTILLVGRKGRLEVLRQADYLISYVSITAIVASTIGLVTLFGNGVTLGDDFACASATFLARCPDTLDIEVGKYGGTACGHKCFKQGSIFLVQNYFLPVVVINAFPAGVLYLNSERMRGYLCKDKGPGSVPIWLLGAWGFAILTALPEFFTTEYNPDTFFCYKTGPLDPEWIGMLYGVVRCYIHHVGPCILLTNDVYTLRDKWHLVYKENAGDIEARLLVPRVRFVCVNSGTFIAMWLPFGVILTIFEHGDFPQPTFVLGFLLSGYLVALPLTIFWTTKDLTRRIIFRRRRPKQHGPYQEITIVRRDRNIPFRWRYRDVLASEESSPKEIKERQLADRI</sequence>
<evidence type="ECO:0000313" key="3">
    <source>
        <dbReference type="Proteomes" id="UP000198287"/>
    </source>
</evidence>
<keyword evidence="1" id="KW-1133">Transmembrane helix</keyword>
<feature type="transmembrane region" description="Helical" evidence="1">
    <location>
        <begin position="250"/>
        <end position="272"/>
    </location>
</feature>
<feature type="transmembrane region" description="Helical" evidence="1">
    <location>
        <begin position="196"/>
        <end position="217"/>
    </location>
</feature>
<dbReference type="CDD" id="cd00637">
    <property type="entry name" value="7tm_classA_rhodopsin-like"/>
    <property type="match status" value="1"/>
</dbReference>
<reference evidence="2 3" key="1">
    <citation type="submission" date="2015-12" db="EMBL/GenBank/DDBJ databases">
        <title>The genome of Folsomia candida.</title>
        <authorList>
            <person name="Faddeeva A."/>
            <person name="Derks M.F."/>
            <person name="Anvar Y."/>
            <person name="Smit S."/>
            <person name="Van Straalen N."/>
            <person name="Roelofs D."/>
        </authorList>
    </citation>
    <scope>NUCLEOTIDE SEQUENCE [LARGE SCALE GENOMIC DNA]</scope>
    <source>
        <strain evidence="2 3">VU population</strain>
        <tissue evidence="2">Whole body</tissue>
    </source>
</reference>
<accession>A0A226DA28</accession>
<proteinExistence type="predicted"/>
<feature type="transmembrane region" description="Helical" evidence="1">
    <location>
        <begin position="157"/>
        <end position="176"/>
    </location>
</feature>
<evidence type="ECO:0000256" key="1">
    <source>
        <dbReference type="SAM" id="Phobius"/>
    </source>
</evidence>
<feature type="transmembrane region" description="Helical" evidence="1">
    <location>
        <begin position="284"/>
        <end position="303"/>
    </location>
</feature>
<keyword evidence="1" id="KW-0812">Transmembrane</keyword>
<protein>
    <submittedName>
        <fullName evidence="2">Uncharacterized protein</fullName>
    </submittedName>
</protein>
<dbReference type="OrthoDB" id="3789372at2759"/>
<keyword evidence="3" id="KW-1185">Reference proteome</keyword>
<feature type="transmembrane region" description="Helical" evidence="1">
    <location>
        <begin position="44"/>
        <end position="67"/>
    </location>
</feature>
<keyword evidence="1" id="KW-0472">Membrane</keyword>
<organism evidence="2 3">
    <name type="scientific">Folsomia candida</name>
    <name type="common">Springtail</name>
    <dbReference type="NCBI Taxonomy" id="158441"/>
    <lineage>
        <taxon>Eukaryota</taxon>
        <taxon>Metazoa</taxon>
        <taxon>Ecdysozoa</taxon>
        <taxon>Arthropoda</taxon>
        <taxon>Hexapoda</taxon>
        <taxon>Collembola</taxon>
        <taxon>Entomobryomorpha</taxon>
        <taxon>Isotomoidea</taxon>
        <taxon>Isotomidae</taxon>
        <taxon>Proisotominae</taxon>
        <taxon>Folsomia</taxon>
    </lineage>
</organism>
<dbReference type="AlphaFoldDB" id="A0A226DA28"/>
<dbReference type="EMBL" id="LNIX01000027">
    <property type="protein sequence ID" value="OXA42003.1"/>
    <property type="molecule type" value="Genomic_DNA"/>
</dbReference>
<dbReference type="Proteomes" id="UP000198287">
    <property type="component" value="Unassembled WGS sequence"/>
</dbReference>
<evidence type="ECO:0000313" key="2">
    <source>
        <dbReference type="EMBL" id="OXA42003.1"/>
    </source>
</evidence>
<name>A0A226DA28_FOLCA</name>
<gene>
    <name evidence="2" type="ORF">Fcan01_23077</name>
</gene>